<dbReference type="SUPFAM" id="SSF56300">
    <property type="entry name" value="Metallo-dependent phosphatases"/>
    <property type="match status" value="1"/>
</dbReference>
<gene>
    <name evidence="3" type="ORF">CLV82_1086</name>
</gene>
<feature type="signal peptide" evidence="1">
    <location>
        <begin position="1"/>
        <end position="18"/>
    </location>
</feature>
<comment type="caution">
    <text evidence="3">The sequence shown here is derived from an EMBL/GenBank/DDBJ whole genome shotgun (WGS) entry which is preliminary data.</text>
</comment>
<name>A0A4R6TWB1_9FLAO</name>
<keyword evidence="4" id="KW-1185">Reference proteome</keyword>
<organism evidence="3 4">
    <name type="scientific">Zeaxanthinibacter enoshimensis</name>
    <dbReference type="NCBI Taxonomy" id="392009"/>
    <lineage>
        <taxon>Bacteria</taxon>
        <taxon>Pseudomonadati</taxon>
        <taxon>Bacteroidota</taxon>
        <taxon>Flavobacteriia</taxon>
        <taxon>Flavobacteriales</taxon>
        <taxon>Flavobacteriaceae</taxon>
        <taxon>Zeaxanthinibacter</taxon>
    </lineage>
</organism>
<dbReference type="GO" id="GO:0016787">
    <property type="term" value="F:hydrolase activity"/>
    <property type="evidence" value="ECO:0007669"/>
    <property type="project" value="InterPro"/>
</dbReference>
<sequence>MKKHLALILLFLTLTGCATYEAKYADKKTAKDVKTTKELSHTFYLIGDAGLSPMGGMNPALKIFKDKVQQADTNSTAIFLGDNIYPAGLPDPQDSTVAFLRAKNHLDAQLATVKDFKGRVIFIPGNHDWYTEGLIGLKRQEVYVEEHINRKDAFVPENGCPLELVEINEDIVVIALDTEWYLTNWDYRPSINDDCEIKSREKFMQELESLIKKNAGKTIVIAQHHPIFSYGPHGGQFTFSQQFYPSSTRVPLPILGSFVNLFRKTAGASVEDMHNKRYRELRNRIFTLAQFAEKVIITSGHEHALQYIVESNVPQIVSGSGAKKGATNLLNGSKFTTGRMGYATLEVYTDGSSRVRFYGVDESDKDKEEFLFTTGVFQRDTTVNEYKFPDTFPQTVTTSIYTEEEVERSAFFKLIWGERYREYYGTKVTVPTVDIDTLYGGLEPVRKGGGNQSKSLRLRHSSGKEYVMRAMKKSAERYLQAMAFKDQYIIGEFEETYTEGLLEDFYTGAHPYAPFTVPVMSEAIGIYHTNPELYYVPKQPALGDFNGEFGDELYMIEEHVSEGHTELESFGKAKEIKSTYDFLSKLRSDEKYYVDTDMYIRARLFDMVIGDWDRHQDQWRWAEFKYNDKDSIVYRPIPRDRDQVYSIMGDGLLMSITTKIIPPLKLMEGFRDNIRNVRTFNSNPYSLDMALLNGTELDQWLQQVALLREKLTPEVIDRSFQEFPEEVSDETVPKIKGILLSRLSKLEKIARDYYKVLNRAPVIIGTDKDDWFEITGMEDHKTRIRAYRIIKGEKKKMFYDKVFDSRLTRELWIYGLDDDDYFEARGESDNRIDIKIVGGNGTDIYDVQNSSGITVYDYKTKEYTFKNVKGVKVVLTDDYETNTYEPLKLNTSFNQLIPTVGFNPDDGVRIGLNNTYSHYGIRQNPFTNRHEINAAFYFATSGFDLKYKGEFANIFGNWNFAVNGHFTSPNYSVNFFGLGNGTQNPEDQFGMDYNRVRLRTISLAPAIVWRGPLGASLDVRLFYEDIKVENTTDRFVNQFYVENGEELGKSFLGTSARYHYENVDSDAFPTLGMMSDLEVGFRANADDLGTNYGYVVPSLALDHRLMADGTLVLAAKWKAHFNIGNGYEFYQGASLGGSDGLRGLRNQRFIGKTAYFQNTDLRLRLRRMKTGILPVSLGMFAGYDYGRVWYPGSTAGKWHNSYGGGIFANGADVFTGRISLFYGGEGPRVSFGIGFGF</sequence>
<feature type="chain" id="PRO_5020962851" evidence="1">
    <location>
        <begin position="19"/>
        <end position="1237"/>
    </location>
</feature>
<dbReference type="RefSeq" id="WP_133643250.1">
    <property type="nucleotide sequence ID" value="NZ_SNYI01000001.1"/>
</dbReference>
<proteinExistence type="predicted"/>
<dbReference type="EMBL" id="SNYI01000001">
    <property type="protein sequence ID" value="TDQ33248.1"/>
    <property type="molecule type" value="Genomic_DNA"/>
</dbReference>
<dbReference type="Gene3D" id="3.60.21.10">
    <property type="match status" value="1"/>
</dbReference>
<dbReference type="InterPro" id="IPR004843">
    <property type="entry name" value="Calcineurin-like_PHP"/>
</dbReference>
<dbReference type="InterPro" id="IPR029052">
    <property type="entry name" value="Metallo-depent_PP-like"/>
</dbReference>
<reference evidence="3 4" key="1">
    <citation type="submission" date="2019-03" db="EMBL/GenBank/DDBJ databases">
        <title>Genomic Encyclopedia of Archaeal and Bacterial Type Strains, Phase II (KMG-II): from individual species to whole genera.</title>
        <authorList>
            <person name="Goeker M."/>
        </authorList>
    </citation>
    <scope>NUCLEOTIDE SEQUENCE [LARGE SCALE GENOMIC DNA]</scope>
    <source>
        <strain evidence="3 4">DSM 18435</strain>
    </source>
</reference>
<dbReference type="OrthoDB" id="333971at2"/>
<protein>
    <submittedName>
        <fullName evidence="3">Calcineurin-like phosphoesterase family protein</fullName>
    </submittedName>
</protein>
<dbReference type="Proteomes" id="UP000295468">
    <property type="component" value="Unassembled WGS sequence"/>
</dbReference>
<evidence type="ECO:0000313" key="4">
    <source>
        <dbReference type="Proteomes" id="UP000295468"/>
    </source>
</evidence>
<dbReference type="Pfam" id="PF00149">
    <property type="entry name" value="Metallophos"/>
    <property type="match status" value="1"/>
</dbReference>
<evidence type="ECO:0000313" key="3">
    <source>
        <dbReference type="EMBL" id="TDQ33248.1"/>
    </source>
</evidence>
<dbReference type="PROSITE" id="PS51257">
    <property type="entry name" value="PROKAR_LIPOPROTEIN"/>
    <property type="match status" value="1"/>
</dbReference>
<evidence type="ECO:0000256" key="1">
    <source>
        <dbReference type="SAM" id="SignalP"/>
    </source>
</evidence>
<accession>A0A4R6TWB1</accession>
<feature type="domain" description="Calcineurin-like phosphoesterase" evidence="2">
    <location>
        <begin position="42"/>
        <end position="236"/>
    </location>
</feature>
<keyword evidence="1" id="KW-0732">Signal</keyword>
<evidence type="ECO:0000259" key="2">
    <source>
        <dbReference type="Pfam" id="PF00149"/>
    </source>
</evidence>
<dbReference type="AlphaFoldDB" id="A0A4R6TWB1"/>